<dbReference type="AlphaFoldDB" id="A0AAD1Y874"/>
<feature type="region of interest" description="Disordered" evidence="1">
    <location>
        <begin position="65"/>
        <end position="99"/>
    </location>
</feature>
<feature type="region of interest" description="Disordered" evidence="1">
    <location>
        <begin position="1"/>
        <end position="32"/>
    </location>
</feature>
<keyword evidence="3" id="KW-1185">Reference proteome</keyword>
<evidence type="ECO:0000256" key="1">
    <source>
        <dbReference type="SAM" id="MobiDB-lite"/>
    </source>
</evidence>
<proteinExistence type="predicted"/>
<feature type="compositionally biased region" description="Polar residues" evidence="1">
    <location>
        <begin position="77"/>
        <end position="97"/>
    </location>
</feature>
<organism evidence="2 3">
    <name type="scientific">Euplotes crassus</name>
    <dbReference type="NCBI Taxonomy" id="5936"/>
    <lineage>
        <taxon>Eukaryota</taxon>
        <taxon>Sar</taxon>
        <taxon>Alveolata</taxon>
        <taxon>Ciliophora</taxon>
        <taxon>Intramacronucleata</taxon>
        <taxon>Spirotrichea</taxon>
        <taxon>Hypotrichia</taxon>
        <taxon>Euplotida</taxon>
        <taxon>Euplotidae</taxon>
        <taxon>Moneuplotes</taxon>
    </lineage>
</organism>
<reference evidence="2" key="1">
    <citation type="submission" date="2023-07" db="EMBL/GenBank/DDBJ databases">
        <authorList>
            <consortium name="AG Swart"/>
            <person name="Singh M."/>
            <person name="Singh A."/>
            <person name="Seah K."/>
            <person name="Emmerich C."/>
        </authorList>
    </citation>
    <scope>NUCLEOTIDE SEQUENCE</scope>
    <source>
        <strain evidence="2">DP1</strain>
    </source>
</reference>
<sequence length="127" mass="15101">MEIREMINAQNGMQNESEDEIQREKNPIHQSNIQKFNQLCKKRVLLIKKKPNNQVAKQEHLTIIKTNYSKKPEDNTPRNSPQHPQVFPNQAQQSSIIQEREERDKTFQYLILEFIKFIRFISLGPPM</sequence>
<protein>
    <submittedName>
        <fullName evidence="2">Uncharacterized protein</fullName>
    </submittedName>
</protein>
<accession>A0AAD1Y874</accession>
<evidence type="ECO:0000313" key="3">
    <source>
        <dbReference type="Proteomes" id="UP001295684"/>
    </source>
</evidence>
<dbReference type="Proteomes" id="UP001295684">
    <property type="component" value="Unassembled WGS sequence"/>
</dbReference>
<dbReference type="EMBL" id="CAMPGE010028813">
    <property type="protein sequence ID" value="CAI2386313.1"/>
    <property type="molecule type" value="Genomic_DNA"/>
</dbReference>
<comment type="caution">
    <text evidence="2">The sequence shown here is derived from an EMBL/GenBank/DDBJ whole genome shotgun (WGS) entry which is preliminary data.</text>
</comment>
<evidence type="ECO:0000313" key="2">
    <source>
        <dbReference type="EMBL" id="CAI2386313.1"/>
    </source>
</evidence>
<gene>
    <name evidence="2" type="ORF">ECRASSUSDP1_LOCUS27925</name>
</gene>
<name>A0AAD1Y874_EUPCR</name>